<dbReference type="SUPFAM" id="SSF53850">
    <property type="entry name" value="Periplasmic binding protein-like II"/>
    <property type="match status" value="1"/>
</dbReference>
<dbReference type="Gene3D" id="3.40.190.10">
    <property type="entry name" value="Periplasmic binding protein-like II"/>
    <property type="match status" value="1"/>
</dbReference>
<gene>
    <name evidence="1" type="ORF">SMD44_08366</name>
</gene>
<dbReference type="KEGG" id="salf:SMD44_08366"/>
<evidence type="ECO:0000313" key="1">
    <source>
        <dbReference type="EMBL" id="ARX88879.1"/>
    </source>
</evidence>
<dbReference type="Proteomes" id="UP000195880">
    <property type="component" value="Chromosome"/>
</dbReference>
<proteinExistence type="predicted"/>
<keyword evidence="2" id="KW-1185">Reference proteome</keyword>
<evidence type="ECO:0000313" key="2">
    <source>
        <dbReference type="Proteomes" id="UP000195880"/>
    </source>
</evidence>
<sequence length="141" mass="15337">MIKAALDRAGFRVKLQKDDTTDYYKNAGTGKYDLFRLPVGAGLPVGSATLPEYFDGKYTYPTSSNYSRLKNSGVDSAIDAAGSAGSLRDAGELWSTVDRRVMEQAAAVPVYVPMRTYLYSKALHGLQVDLDGVSPLNAYVR</sequence>
<dbReference type="Gene3D" id="3.10.105.10">
    <property type="entry name" value="Dipeptide-binding Protein, Domain 3"/>
    <property type="match status" value="1"/>
</dbReference>
<name>A0A1Z1WR62_9ACTN</name>
<dbReference type="AlphaFoldDB" id="A0A1Z1WR62"/>
<protein>
    <recommendedName>
        <fullName evidence="3">ABC transporter substrate-binding protein</fullName>
    </recommendedName>
</protein>
<dbReference type="EMBL" id="CP021748">
    <property type="protein sequence ID" value="ARX88879.1"/>
    <property type="molecule type" value="Genomic_DNA"/>
</dbReference>
<accession>A0A1Z1WR62</accession>
<reference evidence="1 2" key="1">
    <citation type="submission" date="2017-05" db="EMBL/GenBank/DDBJ databases">
        <title>Streptomyces alboflavus Genome sequencing and assembly.</title>
        <authorList>
            <person name="Wang Y."/>
            <person name="Du B."/>
            <person name="Ding Y."/>
            <person name="Liu H."/>
            <person name="Hou Q."/>
            <person name="Liu K."/>
            <person name="Wang C."/>
            <person name="Yao L."/>
        </authorList>
    </citation>
    <scope>NUCLEOTIDE SEQUENCE [LARGE SCALE GENOMIC DNA]</scope>
    <source>
        <strain evidence="1 2">MDJK44</strain>
    </source>
</reference>
<evidence type="ECO:0008006" key="3">
    <source>
        <dbReference type="Google" id="ProtNLM"/>
    </source>
</evidence>
<organism evidence="1 2">
    <name type="scientific">Streptomyces alboflavus</name>
    <dbReference type="NCBI Taxonomy" id="67267"/>
    <lineage>
        <taxon>Bacteria</taxon>
        <taxon>Bacillati</taxon>
        <taxon>Actinomycetota</taxon>
        <taxon>Actinomycetes</taxon>
        <taxon>Kitasatosporales</taxon>
        <taxon>Streptomycetaceae</taxon>
        <taxon>Streptomyces</taxon>
    </lineage>
</organism>